<dbReference type="GO" id="GO:0005829">
    <property type="term" value="C:cytosol"/>
    <property type="evidence" value="ECO:0007669"/>
    <property type="project" value="TreeGrafter"/>
</dbReference>
<dbReference type="Proteomes" id="UP000182788">
    <property type="component" value="Unassembled WGS sequence"/>
</dbReference>
<evidence type="ECO:0000256" key="1">
    <source>
        <dbReference type="ARBA" id="ARBA00023002"/>
    </source>
</evidence>
<dbReference type="InterPro" id="IPR020471">
    <property type="entry name" value="AKR"/>
</dbReference>
<dbReference type="RefSeq" id="WP_071720371.1">
    <property type="nucleotide sequence ID" value="NZ_CBCSHB010000001.1"/>
</dbReference>
<dbReference type="InterPro" id="IPR050523">
    <property type="entry name" value="AKR_Detox_Biosynth"/>
</dbReference>
<name>A0A1J9VFN5_9BACI</name>
<sequence>MKYTNLQKAGLNISQLGLGTNAVGGHNLYANVNEEEGKQMIEEAIQQGITFFDTADSYGFGRSEELVGEVLKGKRHEYVLATKGGIQLLLNGEVYINNEPSYLRNAVENSLRRLQTEYIDLYYLHFTNSETSYIDSIGELIRLKEEGKIRSIGISNVNVEQLKEANRYGDIDVVQSPYNMLDRNAEEELLPYCIEAGISFIPYGPLAFGILGGKYTEDFKMNEKDWRNGVNLFEENTYKKNFKKIEKLKGLAKENNIAMSHLALAWLLNKPGIDAVIPGGKRAEQIRESVKTVDVSLNEKDMKKIESILEGR</sequence>
<gene>
    <name evidence="3" type="ORF">BAU28_05335</name>
</gene>
<dbReference type="PANTHER" id="PTHR43364">
    <property type="entry name" value="NADH-SPECIFIC METHYLGLYOXAL REDUCTASE-RELATED"/>
    <property type="match status" value="1"/>
</dbReference>
<dbReference type="GO" id="GO:0016491">
    <property type="term" value="F:oxidoreductase activity"/>
    <property type="evidence" value="ECO:0007669"/>
    <property type="project" value="UniProtKB-KW"/>
</dbReference>
<reference evidence="3 4" key="1">
    <citation type="submission" date="2016-06" db="EMBL/GenBank/DDBJ databases">
        <title>First insights into the genetic diversity and population structure of in the Bacillus cereus group bacteria from diverse marine environments.</title>
        <authorList>
            <person name="Liu Y."/>
            <person name="Lai Q."/>
            <person name="Shao Z."/>
        </authorList>
    </citation>
    <scope>NUCLEOTIDE SEQUENCE [LARGE SCALE GENOMIC DNA]</scope>
    <source>
        <strain evidence="3 4">NH24A2</strain>
    </source>
</reference>
<keyword evidence="1" id="KW-0560">Oxidoreductase</keyword>
<comment type="caution">
    <text evidence="3">The sequence shown here is derived from an EMBL/GenBank/DDBJ whole genome shotgun (WGS) entry which is preliminary data.</text>
</comment>
<evidence type="ECO:0000259" key="2">
    <source>
        <dbReference type="Pfam" id="PF00248"/>
    </source>
</evidence>
<proteinExistence type="predicted"/>
<evidence type="ECO:0000313" key="3">
    <source>
        <dbReference type="EMBL" id="OJD74412.1"/>
    </source>
</evidence>
<feature type="domain" description="NADP-dependent oxidoreductase" evidence="2">
    <location>
        <begin position="16"/>
        <end position="309"/>
    </location>
</feature>
<protein>
    <submittedName>
        <fullName evidence="3">Oxidoreductase</fullName>
    </submittedName>
</protein>
<accession>A0A1J9VFN5</accession>
<dbReference type="GeneID" id="87594445"/>
<organism evidence="3 4">
    <name type="scientific">Bacillus paramycoides</name>
    <dbReference type="NCBI Taxonomy" id="2026194"/>
    <lineage>
        <taxon>Bacteria</taxon>
        <taxon>Bacillati</taxon>
        <taxon>Bacillota</taxon>
        <taxon>Bacilli</taxon>
        <taxon>Bacillales</taxon>
        <taxon>Bacillaceae</taxon>
        <taxon>Bacillus</taxon>
        <taxon>Bacillus cereus group</taxon>
    </lineage>
</organism>
<dbReference type="FunFam" id="3.20.20.100:FF:000004">
    <property type="entry name" value="Oxidoreductase, aldo/keto reductase"/>
    <property type="match status" value="1"/>
</dbReference>
<dbReference type="PRINTS" id="PR00069">
    <property type="entry name" value="ALDKETRDTASE"/>
</dbReference>
<evidence type="ECO:0000313" key="4">
    <source>
        <dbReference type="Proteomes" id="UP000182788"/>
    </source>
</evidence>
<dbReference type="InterPro" id="IPR036812">
    <property type="entry name" value="NAD(P)_OxRdtase_dom_sf"/>
</dbReference>
<dbReference type="Pfam" id="PF00248">
    <property type="entry name" value="Aldo_ket_red"/>
    <property type="match status" value="1"/>
</dbReference>
<dbReference type="SUPFAM" id="SSF51430">
    <property type="entry name" value="NAD(P)-linked oxidoreductase"/>
    <property type="match status" value="1"/>
</dbReference>
<dbReference type="PANTHER" id="PTHR43364:SF4">
    <property type="entry name" value="NAD(P)-LINKED OXIDOREDUCTASE SUPERFAMILY PROTEIN"/>
    <property type="match status" value="1"/>
</dbReference>
<dbReference type="InterPro" id="IPR023210">
    <property type="entry name" value="NADP_OxRdtase_dom"/>
</dbReference>
<dbReference type="AlphaFoldDB" id="A0A1J9VFN5"/>
<dbReference type="EMBL" id="MAOI01000112">
    <property type="protein sequence ID" value="OJD74412.1"/>
    <property type="molecule type" value="Genomic_DNA"/>
</dbReference>
<dbReference type="Gene3D" id="3.20.20.100">
    <property type="entry name" value="NADP-dependent oxidoreductase domain"/>
    <property type="match status" value="1"/>
</dbReference>